<dbReference type="Pfam" id="PF01810">
    <property type="entry name" value="LysE"/>
    <property type="match status" value="1"/>
</dbReference>
<keyword evidence="2" id="KW-1003">Cell membrane</keyword>
<dbReference type="GO" id="GO:0015171">
    <property type="term" value="F:amino acid transmembrane transporter activity"/>
    <property type="evidence" value="ECO:0007669"/>
    <property type="project" value="TreeGrafter"/>
</dbReference>
<evidence type="ECO:0000256" key="3">
    <source>
        <dbReference type="ARBA" id="ARBA00022692"/>
    </source>
</evidence>
<keyword evidence="4 6" id="KW-1133">Transmembrane helix</keyword>
<name>A0A397QAJ5_9HYPH</name>
<protein>
    <submittedName>
        <fullName evidence="7">Threonine/homoserine/homoserine lactone efflux protein</fullName>
    </submittedName>
</protein>
<feature type="transmembrane region" description="Helical" evidence="6">
    <location>
        <begin position="75"/>
        <end position="92"/>
    </location>
</feature>
<comment type="caution">
    <text evidence="7">The sequence shown here is derived from an EMBL/GenBank/DDBJ whole genome shotgun (WGS) entry which is preliminary data.</text>
</comment>
<organism evidence="7 8">
    <name type="scientific">Dichotomicrobium thermohalophilum</name>
    <dbReference type="NCBI Taxonomy" id="933063"/>
    <lineage>
        <taxon>Bacteria</taxon>
        <taxon>Pseudomonadati</taxon>
        <taxon>Pseudomonadota</taxon>
        <taxon>Alphaproteobacteria</taxon>
        <taxon>Hyphomicrobiales</taxon>
        <taxon>Hyphomicrobiaceae</taxon>
        <taxon>Dichotomicrobium</taxon>
    </lineage>
</organism>
<proteinExistence type="predicted"/>
<keyword evidence="5 6" id="KW-0472">Membrane</keyword>
<dbReference type="AlphaFoldDB" id="A0A397QAJ5"/>
<evidence type="ECO:0000256" key="6">
    <source>
        <dbReference type="SAM" id="Phobius"/>
    </source>
</evidence>
<keyword evidence="3 6" id="KW-0812">Transmembrane</keyword>
<dbReference type="RefSeq" id="WP_119061303.1">
    <property type="nucleotide sequence ID" value="NZ_QXDF01000001.1"/>
</dbReference>
<dbReference type="Proteomes" id="UP000266273">
    <property type="component" value="Unassembled WGS sequence"/>
</dbReference>
<gene>
    <name evidence="7" type="ORF">BXY53_1623</name>
</gene>
<reference evidence="7 8" key="1">
    <citation type="submission" date="2018-08" db="EMBL/GenBank/DDBJ databases">
        <title>Genomic Encyclopedia of Archaeal and Bacterial Type Strains, Phase II (KMG-II): from individual species to whole genera.</title>
        <authorList>
            <person name="Goeker M."/>
        </authorList>
    </citation>
    <scope>NUCLEOTIDE SEQUENCE [LARGE SCALE GENOMIC DNA]</scope>
    <source>
        <strain evidence="7 8">DSM 5002</strain>
    </source>
</reference>
<dbReference type="OrthoDB" id="9804822at2"/>
<feature type="transmembrane region" description="Helical" evidence="6">
    <location>
        <begin position="6"/>
        <end position="28"/>
    </location>
</feature>
<dbReference type="PANTHER" id="PTHR30086">
    <property type="entry name" value="ARGININE EXPORTER PROTEIN ARGO"/>
    <property type="match status" value="1"/>
</dbReference>
<feature type="transmembrane region" description="Helical" evidence="6">
    <location>
        <begin position="148"/>
        <end position="176"/>
    </location>
</feature>
<evidence type="ECO:0000313" key="7">
    <source>
        <dbReference type="EMBL" id="RIA56517.1"/>
    </source>
</evidence>
<accession>A0A397QAJ5</accession>
<sequence>MPAPEVLLAFAAVCFAAAIAPGPDILLISSRAVARGPLGGALAAFGVVTGLSVHILLAATGLTALFASSMAAFEVIRWAGVGYLLYLAWGLLRDSGDGPASDQPSAMRQYSSLFVQGLLTNLLNPKAVLFFLALLPQFVDPARGLVPIQIAILGLELMVIALAVFLSVAYLVGILGRGLARSPWLMRLQNRVFGGALAGTAIWLALAERR</sequence>
<evidence type="ECO:0000256" key="1">
    <source>
        <dbReference type="ARBA" id="ARBA00004651"/>
    </source>
</evidence>
<dbReference type="InterPro" id="IPR001123">
    <property type="entry name" value="LeuE-type"/>
</dbReference>
<evidence type="ECO:0000256" key="5">
    <source>
        <dbReference type="ARBA" id="ARBA00023136"/>
    </source>
</evidence>
<feature type="transmembrane region" description="Helical" evidence="6">
    <location>
        <begin position="40"/>
        <end position="69"/>
    </location>
</feature>
<evidence type="ECO:0000313" key="8">
    <source>
        <dbReference type="Proteomes" id="UP000266273"/>
    </source>
</evidence>
<dbReference type="EMBL" id="QXDF01000001">
    <property type="protein sequence ID" value="RIA56517.1"/>
    <property type="molecule type" value="Genomic_DNA"/>
</dbReference>
<evidence type="ECO:0000256" key="2">
    <source>
        <dbReference type="ARBA" id="ARBA00022475"/>
    </source>
</evidence>
<feature type="transmembrane region" description="Helical" evidence="6">
    <location>
        <begin position="113"/>
        <end position="136"/>
    </location>
</feature>
<keyword evidence="8" id="KW-1185">Reference proteome</keyword>
<feature type="transmembrane region" description="Helical" evidence="6">
    <location>
        <begin position="188"/>
        <end position="206"/>
    </location>
</feature>
<comment type="subcellular location">
    <subcellularLocation>
        <location evidence="1">Cell membrane</location>
        <topology evidence="1">Multi-pass membrane protein</topology>
    </subcellularLocation>
</comment>
<dbReference type="GO" id="GO:0005886">
    <property type="term" value="C:plasma membrane"/>
    <property type="evidence" value="ECO:0007669"/>
    <property type="project" value="UniProtKB-SubCell"/>
</dbReference>
<dbReference type="PIRSF" id="PIRSF006324">
    <property type="entry name" value="LeuE"/>
    <property type="match status" value="1"/>
</dbReference>
<evidence type="ECO:0000256" key="4">
    <source>
        <dbReference type="ARBA" id="ARBA00022989"/>
    </source>
</evidence>
<dbReference type="PANTHER" id="PTHR30086:SF20">
    <property type="entry name" value="ARGININE EXPORTER PROTEIN ARGO-RELATED"/>
    <property type="match status" value="1"/>
</dbReference>